<dbReference type="PANTHER" id="PTHR22990:SF15">
    <property type="entry name" value="F-BOX ONLY PROTEIN 10"/>
    <property type="match status" value="1"/>
</dbReference>
<keyword evidence="4 5" id="KW-0408">Iron</keyword>
<dbReference type="SUPFAM" id="SSF51126">
    <property type="entry name" value="Pectin lyase-like"/>
    <property type="match status" value="1"/>
</dbReference>
<keyword evidence="8" id="KW-1185">Reference proteome</keyword>
<dbReference type="Gene3D" id="2.160.20.10">
    <property type="entry name" value="Single-stranded right-handed beta-helix, Pectin lyase-like"/>
    <property type="match status" value="1"/>
</dbReference>
<comment type="caution">
    <text evidence="7">The sequence shown here is derived from an EMBL/GenBank/DDBJ whole genome shotgun (WGS) entry which is preliminary data.</text>
</comment>
<organism evidence="7 8">
    <name type="scientific">Fluctibacter corallii</name>
    <dbReference type="NCBI Taxonomy" id="2984329"/>
    <lineage>
        <taxon>Bacteria</taxon>
        <taxon>Pseudomonadati</taxon>
        <taxon>Pseudomonadota</taxon>
        <taxon>Gammaproteobacteria</taxon>
        <taxon>Alteromonadales</taxon>
        <taxon>Alteromonadaceae</taxon>
        <taxon>Fluctibacter</taxon>
    </lineage>
</organism>
<keyword evidence="2 5" id="KW-0479">Metal-binding</keyword>
<name>A0ABT3A606_9ALTE</name>
<evidence type="ECO:0000256" key="4">
    <source>
        <dbReference type="ARBA" id="ARBA00023004"/>
    </source>
</evidence>
<gene>
    <name evidence="7" type="ORF">OE749_05225</name>
</gene>
<evidence type="ECO:0000256" key="3">
    <source>
        <dbReference type="ARBA" id="ARBA00022737"/>
    </source>
</evidence>
<accession>A0ABT3A606</accession>
<dbReference type="NCBIfam" id="TIGR03805">
    <property type="entry name" value="beta_helix_1"/>
    <property type="match status" value="1"/>
</dbReference>
<evidence type="ECO:0000313" key="8">
    <source>
        <dbReference type="Proteomes" id="UP001652504"/>
    </source>
</evidence>
<dbReference type="RefSeq" id="WP_263711296.1">
    <property type="nucleotide sequence ID" value="NZ_JAOWKX010000002.1"/>
</dbReference>
<dbReference type="SUPFAM" id="SSF46626">
    <property type="entry name" value="Cytochrome c"/>
    <property type="match status" value="1"/>
</dbReference>
<dbReference type="InterPro" id="IPR022442">
    <property type="entry name" value="SO_2930-like_dom"/>
</dbReference>
<evidence type="ECO:0000313" key="7">
    <source>
        <dbReference type="EMBL" id="MCV2884089.1"/>
    </source>
</evidence>
<reference evidence="7 8" key="1">
    <citation type="submission" date="2022-10" db="EMBL/GenBank/DDBJ databases">
        <title>Aestuariibacter sp. AA17 isolated from Montipora capitata coral fragment.</title>
        <authorList>
            <person name="Emsley S.A."/>
            <person name="Pfannmuller K.M."/>
            <person name="Loughran R.M."/>
            <person name="Shlafstein M."/>
            <person name="Papke E."/>
            <person name="Saw J.H."/>
            <person name="Ushijima B."/>
            <person name="Videau P."/>
        </authorList>
    </citation>
    <scope>NUCLEOTIDE SEQUENCE [LARGE SCALE GENOMIC DNA]</scope>
    <source>
        <strain evidence="7 8">AA17</strain>
    </source>
</reference>
<protein>
    <submittedName>
        <fullName evidence="7">Right-handed parallel beta-helix repeat-containing protein</fullName>
    </submittedName>
</protein>
<evidence type="ECO:0000259" key="6">
    <source>
        <dbReference type="PROSITE" id="PS51007"/>
    </source>
</evidence>
<dbReference type="Proteomes" id="UP001652504">
    <property type="component" value="Unassembled WGS sequence"/>
</dbReference>
<dbReference type="PANTHER" id="PTHR22990">
    <property type="entry name" value="F-BOX ONLY PROTEIN"/>
    <property type="match status" value="1"/>
</dbReference>
<keyword evidence="3" id="KW-0677">Repeat</keyword>
<dbReference type="InterPro" id="IPR051550">
    <property type="entry name" value="SCF-Subunits/Alg-Epimerases"/>
</dbReference>
<dbReference type="InterPro" id="IPR012334">
    <property type="entry name" value="Pectin_lyas_fold"/>
</dbReference>
<dbReference type="Gene3D" id="1.10.760.10">
    <property type="entry name" value="Cytochrome c-like domain"/>
    <property type="match status" value="1"/>
</dbReference>
<dbReference type="InterPro" id="IPR011050">
    <property type="entry name" value="Pectin_lyase_fold/virulence"/>
</dbReference>
<evidence type="ECO:0000256" key="5">
    <source>
        <dbReference type="PROSITE-ProRule" id="PRU00433"/>
    </source>
</evidence>
<dbReference type="PROSITE" id="PS51007">
    <property type="entry name" value="CYTC"/>
    <property type="match status" value="1"/>
</dbReference>
<dbReference type="SMART" id="SM00710">
    <property type="entry name" value="PbH1"/>
    <property type="match status" value="8"/>
</dbReference>
<dbReference type="Pfam" id="PF13229">
    <property type="entry name" value="Beta_helix"/>
    <property type="match status" value="1"/>
</dbReference>
<keyword evidence="1 5" id="KW-0349">Heme</keyword>
<evidence type="ECO:0000256" key="1">
    <source>
        <dbReference type="ARBA" id="ARBA00022617"/>
    </source>
</evidence>
<feature type="domain" description="Cytochrome c" evidence="6">
    <location>
        <begin position="422"/>
        <end position="503"/>
    </location>
</feature>
<dbReference type="EMBL" id="JAOWKX010000002">
    <property type="protein sequence ID" value="MCV2884089.1"/>
    <property type="molecule type" value="Genomic_DNA"/>
</dbReference>
<dbReference type="InterPro" id="IPR036909">
    <property type="entry name" value="Cyt_c-like_dom_sf"/>
</dbReference>
<evidence type="ECO:0000256" key="2">
    <source>
        <dbReference type="ARBA" id="ARBA00022723"/>
    </source>
</evidence>
<dbReference type="InterPro" id="IPR039448">
    <property type="entry name" value="Beta_helix"/>
</dbReference>
<dbReference type="InterPro" id="IPR009056">
    <property type="entry name" value="Cyt_c-like_dom"/>
</dbReference>
<proteinExistence type="predicted"/>
<dbReference type="InterPro" id="IPR006626">
    <property type="entry name" value="PbH1"/>
</dbReference>
<sequence>MVLKVITSTVLVLAGVGIGYGISQSNSSMPSVAPVAEKSFEGGYKQADDLDAVGQQNTADAYEVSGVTHHINPGESIMEVVKAANPGDTIVLAPGRYHETVYIDKDSITLRGIIQEGKRAILDGEGTLNDAILYSGNNIVVENLQITRYKGNGIMGQAGNNFEIRNNVIVDTGVYGIFPQLGKNGVVEHNVISGIEDAAIYVGMSDNIHVAHNEVFDSVAGIEIENSRHAIVENNYVHNNTGGLLAFITPGLPIKTTYDVIFRNNYIANNNTPNFGAPGSTVSGIPAGTGILIMAADDVIIEGNIIKDNKTAGIIITDHDNAPNTTIDPDADPKSDRIRILDNLMVNNGYDTIDEAKALLLTEFKTGHPDIIRVGANTESCILNKQQYVTAGLKDWAQCDFTNTDTITTYLLDTPVAPRDIHPSERGKIAYLGICTGCHTYTGRMIGPPVEVIQALYMDDPQSMADWIANPVKKRDDYPEMPPQNYLDPDTRLAVAKYMLSVKNEG</sequence>